<keyword evidence="2" id="KW-0560">Oxidoreductase</keyword>
<accession>A0AAU7KCM5</accession>
<dbReference type="SUPFAM" id="SSF51735">
    <property type="entry name" value="NAD(P)-binding Rossmann-fold domains"/>
    <property type="match status" value="1"/>
</dbReference>
<dbReference type="AlphaFoldDB" id="A0AAU7KCM5"/>
<name>A0AAU7KCM5_9GAMM</name>
<dbReference type="InterPro" id="IPR036291">
    <property type="entry name" value="NAD(P)-bd_dom_sf"/>
</dbReference>
<gene>
    <name evidence="3" type="ORF">NFG58_12415</name>
</gene>
<dbReference type="RefSeq" id="WP_213227210.1">
    <property type="nucleotide sequence ID" value="NZ_CP098827.1"/>
</dbReference>
<dbReference type="GO" id="GO:0016616">
    <property type="term" value="F:oxidoreductase activity, acting on the CH-OH group of donors, NAD or NADP as acceptor"/>
    <property type="evidence" value="ECO:0007669"/>
    <property type="project" value="TreeGrafter"/>
</dbReference>
<comment type="similarity">
    <text evidence="1">Belongs to the short-chain dehydrogenases/reductases (SDR) family.</text>
</comment>
<sequence length="287" mass="29848">MRSDNEGAGLVPAQACAVSALFDLSGRVALVTGALGILGRHFCRGLAECGASLVVADLDAAEAERFAAELQTDFGRPCLGLGCDVSDEASVEAMVAHAVKTLGGIDILHNNAATKARDLEAFFAPAEDYTLAQWRDVMAVNLDGVFLVSRAVGRQMIEQGRGGSIIHTGSIYGEMGCDPRIYEGSEYLGVAINTPPVYAASKAGVSGLARYLATLWAGHGIRVNTLVPGGIESGQNSAFVERYSARVPLGRMGTPTDLVGALIFLASDASGYVTGQTLHVDGGLSAW</sequence>
<dbReference type="InterPro" id="IPR002347">
    <property type="entry name" value="SDR_fam"/>
</dbReference>
<dbReference type="PANTHER" id="PTHR42760">
    <property type="entry name" value="SHORT-CHAIN DEHYDROGENASES/REDUCTASES FAMILY MEMBER"/>
    <property type="match status" value="1"/>
</dbReference>
<proteinExistence type="inferred from homology"/>
<dbReference type="Pfam" id="PF13561">
    <property type="entry name" value="adh_short_C2"/>
    <property type="match status" value="1"/>
</dbReference>
<evidence type="ECO:0000256" key="2">
    <source>
        <dbReference type="ARBA" id="ARBA00023002"/>
    </source>
</evidence>
<dbReference type="PRINTS" id="PR00080">
    <property type="entry name" value="SDRFAMILY"/>
</dbReference>
<evidence type="ECO:0000256" key="1">
    <source>
        <dbReference type="ARBA" id="ARBA00006484"/>
    </source>
</evidence>
<dbReference type="EMBL" id="CP098827">
    <property type="protein sequence ID" value="XBO69431.1"/>
    <property type="molecule type" value="Genomic_DNA"/>
</dbReference>
<dbReference type="Gene3D" id="3.40.50.720">
    <property type="entry name" value="NAD(P)-binding Rossmann-like Domain"/>
    <property type="match status" value="1"/>
</dbReference>
<dbReference type="PRINTS" id="PR00081">
    <property type="entry name" value="GDHRDH"/>
</dbReference>
<reference evidence="3" key="1">
    <citation type="submission" date="2022-06" db="EMBL/GenBank/DDBJ databases">
        <title>A novel DMS-producing enzyme.</title>
        <authorList>
            <person name="Zhang Y."/>
        </authorList>
    </citation>
    <scope>NUCLEOTIDE SEQUENCE</scope>
    <source>
        <strain evidence="3">RT37</strain>
    </source>
</reference>
<evidence type="ECO:0000313" key="3">
    <source>
        <dbReference type="EMBL" id="XBO69431.1"/>
    </source>
</evidence>
<dbReference type="PANTHER" id="PTHR42760:SF133">
    <property type="entry name" value="3-OXOACYL-[ACYL-CARRIER-PROTEIN] REDUCTASE"/>
    <property type="match status" value="1"/>
</dbReference>
<dbReference type="FunFam" id="3.40.50.720:FF:000084">
    <property type="entry name" value="Short-chain dehydrogenase reductase"/>
    <property type="match status" value="1"/>
</dbReference>
<protein>
    <submittedName>
        <fullName evidence="3">SDR family oxidoreductase</fullName>
    </submittedName>
</protein>
<organism evidence="3">
    <name type="scientific">Halomonas sp. RT37</name>
    <dbReference type="NCBI Taxonomy" id="2950872"/>
    <lineage>
        <taxon>Bacteria</taxon>
        <taxon>Pseudomonadati</taxon>
        <taxon>Pseudomonadota</taxon>
        <taxon>Gammaproteobacteria</taxon>
        <taxon>Oceanospirillales</taxon>
        <taxon>Halomonadaceae</taxon>
        <taxon>Halomonas</taxon>
    </lineage>
</organism>